<feature type="binding site" evidence="10">
    <location>
        <begin position="80"/>
        <end position="82"/>
    </location>
    <ligand>
        <name>L-histidine</name>
        <dbReference type="ChEBI" id="CHEBI:57595"/>
    </ligand>
</feature>
<dbReference type="Gene3D" id="3.40.50.800">
    <property type="entry name" value="Anticodon-binding domain"/>
    <property type="match status" value="1"/>
</dbReference>
<evidence type="ECO:0000256" key="4">
    <source>
        <dbReference type="ARBA" id="ARBA00022741"/>
    </source>
</evidence>
<reference evidence="12 13" key="1">
    <citation type="journal article" date="2015" name="Proc. Natl. Acad. Sci. U.S.A.">
        <title>Expanded metabolic versatility of ubiquitous nitrite-oxidizing bacteria from the genus Nitrospira.</title>
        <authorList>
            <person name="Koch H."/>
            <person name="Lucker S."/>
            <person name="Albertsen M."/>
            <person name="Kitzinger K."/>
            <person name="Herbold C."/>
            <person name="Spieck E."/>
            <person name="Nielsen P.H."/>
            <person name="Wagner M."/>
            <person name="Daims H."/>
        </authorList>
    </citation>
    <scope>NUCLEOTIDE SEQUENCE [LARGE SCALE GENOMIC DNA]</scope>
    <source>
        <strain evidence="12 13">NSP M-1</strain>
    </source>
</reference>
<dbReference type="InterPro" id="IPR036621">
    <property type="entry name" value="Anticodon-bd_dom_sf"/>
</dbReference>
<feature type="binding site" evidence="10">
    <location>
        <position position="129"/>
    </location>
    <ligand>
        <name>L-histidine</name>
        <dbReference type="ChEBI" id="CHEBI:57595"/>
    </ligand>
</feature>
<dbReference type="InterPro" id="IPR004516">
    <property type="entry name" value="HisRS/HisZ"/>
</dbReference>
<dbReference type="GO" id="GO:0004821">
    <property type="term" value="F:histidine-tRNA ligase activity"/>
    <property type="evidence" value="ECO:0007669"/>
    <property type="project" value="UniProtKB-UniRule"/>
</dbReference>
<dbReference type="InterPro" id="IPR015807">
    <property type="entry name" value="His-tRNA-ligase"/>
</dbReference>
<dbReference type="InterPro" id="IPR004154">
    <property type="entry name" value="Anticodon-bd"/>
</dbReference>
<dbReference type="PANTHER" id="PTHR43707">
    <property type="entry name" value="HISTIDYL-TRNA SYNTHETASE"/>
    <property type="match status" value="1"/>
</dbReference>
<name>A0A0K2GJW2_NITMO</name>
<dbReference type="NCBIfam" id="TIGR00442">
    <property type="entry name" value="hisS"/>
    <property type="match status" value="1"/>
</dbReference>
<dbReference type="InterPro" id="IPR006195">
    <property type="entry name" value="aa-tRNA-synth_II"/>
</dbReference>
<dbReference type="Pfam" id="PF03129">
    <property type="entry name" value="HGTP_anticodon"/>
    <property type="match status" value="1"/>
</dbReference>
<dbReference type="GO" id="GO:0005737">
    <property type="term" value="C:cytoplasm"/>
    <property type="evidence" value="ECO:0007669"/>
    <property type="project" value="UniProtKB-SubCell"/>
</dbReference>
<dbReference type="CDD" id="cd00859">
    <property type="entry name" value="HisRS_anticodon"/>
    <property type="match status" value="1"/>
</dbReference>
<evidence type="ECO:0000259" key="11">
    <source>
        <dbReference type="PROSITE" id="PS50862"/>
    </source>
</evidence>
<feature type="binding site" evidence="10">
    <location>
        <begin position="260"/>
        <end position="261"/>
    </location>
    <ligand>
        <name>L-histidine</name>
        <dbReference type="ChEBI" id="CHEBI:57595"/>
    </ligand>
</feature>
<evidence type="ECO:0000256" key="6">
    <source>
        <dbReference type="ARBA" id="ARBA00022917"/>
    </source>
</evidence>
<evidence type="ECO:0000256" key="10">
    <source>
        <dbReference type="PIRSR" id="PIRSR001549-1"/>
    </source>
</evidence>
<dbReference type="RefSeq" id="WP_053381921.1">
    <property type="nucleotide sequence ID" value="NZ_CP011801.1"/>
</dbReference>
<dbReference type="Proteomes" id="UP000069205">
    <property type="component" value="Chromosome"/>
</dbReference>
<dbReference type="PIRSF" id="PIRSF001549">
    <property type="entry name" value="His-tRNA_synth"/>
    <property type="match status" value="1"/>
</dbReference>
<dbReference type="HAMAP" id="MF_00127">
    <property type="entry name" value="His_tRNA_synth"/>
    <property type="match status" value="1"/>
</dbReference>
<dbReference type="GO" id="GO:0005524">
    <property type="term" value="F:ATP binding"/>
    <property type="evidence" value="ECO:0007669"/>
    <property type="project" value="UniProtKB-UniRule"/>
</dbReference>
<organism evidence="12 13">
    <name type="scientific">Nitrospira moscoviensis</name>
    <dbReference type="NCBI Taxonomy" id="42253"/>
    <lineage>
        <taxon>Bacteria</taxon>
        <taxon>Pseudomonadati</taxon>
        <taxon>Nitrospirota</taxon>
        <taxon>Nitrospiria</taxon>
        <taxon>Nitrospirales</taxon>
        <taxon>Nitrospiraceae</taxon>
        <taxon>Nitrospira</taxon>
    </lineage>
</organism>
<keyword evidence="9" id="KW-0963">Cytoplasm</keyword>
<sequence length="427" mass="46830">MIKGIKGVKDLLPEETPRWRLIEETARRWAIAYGFQEIRIPIFEVTALFARSIGASTDIVEKEMYTFPDRDGTSLTLRPEGTAGTVRAYVEHNRAAEPVPQKYFYLGPMFRHERPQAGRLRQFHQFGVESFGTADPRADVEVIALLWRLLSDLSLPALTLEINNLGYTADREAYRPLLVAYLKRHEEKLCANCRRRIETNPLRVLDCKVPECRAATESAPRLSDSLSDNAQGYFAGVLAGLDAVGIPYQLNHRLVRGLDYYCLTTFEVTTTSLGAQNAVGAGGRYDGLVETLGGPPTPAVGFAVGLERMVMMLPDGAVPPHPGRHTVYVAGFGEQGSPAGFSALEELRRGGLRALSDFRSSTLKAHLRQADRLGCRFALIIGDDEAAKGVGLLRNMETKVQTDVPLAGLFSALKPLVSSSSGPGFSH</sequence>
<dbReference type="SUPFAM" id="SSF55681">
    <property type="entry name" value="Class II aaRS and biotin synthetases"/>
    <property type="match status" value="1"/>
</dbReference>
<feature type="binding site" evidence="10">
    <location>
        <position position="111"/>
    </location>
    <ligand>
        <name>L-histidine</name>
        <dbReference type="ChEBI" id="CHEBI:57595"/>
    </ligand>
</feature>
<evidence type="ECO:0000256" key="3">
    <source>
        <dbReference type="ARBA" id="ARBA00022598"/>
    </source>
</evidence>
<dbReference type="STRING" id="42253.NITMOv2_4863"/>
<comment type="similarity">
    <text evidence="1 9">Belongs to the class-II aminoacyl-tRNA synthetase family.</text>
</comment>
<evidence type="ECO:0000313" key="12">
    <source>
        <dbReference type="EMBL" id="ALA61231.1"/>
    </source>
</evidence>
<keyword evidence="5 9" id="KW-0067">ATP-binding</keyword>
<comment type="subunit">
    <text evidence="2 9">Homodimer.</text>
</comment>
<keyword evidence="13" id="KW-1185">Reference proteome</keyword>
<dbReference type="KEGG" id="nmv:NITMOv2_4863"/>
<accession>A0A0K2GJW2</accession>
<feature type="domain" description="Aminoacyl-transfer RNA synthetases class-II family profile" evidence="11">
    <location>
        <begin position="22"/>
        <end position="313"/>
    </location>
</feature>
<dbReference type="PATRIC" id="fig|42253.5.peg.4796"/>
<evidence type="ECO:0000313" key="13">
    <source>
        <dbReference type="Proteomes" id="UP000069205"/>
    </source>
</evidence>
<dbReference type="SUPFAM" id="SSF52954">
    <property type="entry name" value="Class II aaRS ABD-related"/>
    <property type="match status" value="1"/>
</dbReference>
<evidence type="ECO:0000256" key="7">
    <source>
        <dbReference type="ARBA" id="ARBA00023146"/>
    </source>
</evidence>
<keyword evidence="7 9" id="KW-0030">Aminoacyl-tRNA synthetase</keyword>
<dbReference type="PROSITE" id="PS50862">
    <property type="entry name" value="AA_TRNA_LIGASE_II"/>
    <property type="match status" value="1"/>
</dbReference>
<dbReference type="Gene3D" id="3.30.930.10">
    <property type="entry name" value="Bira Bifunctional Protein, Domain 2"/>
    <property type="match status" value="1"/>
</dbReference>
<keyword evidence="3 9" id="KW-0436">Ligase</keyword>
<evidence type="ECO:0000256" key="1">
    <source>
        <dbReference type="ARBA" id="ARBA00008226"/>
    </source>
</evidence>
<evidence type="ECO:0000256" key="2">
    <source>
        <dbReference type="ARBA" id="ARBA00011738"/>
    </source>
</evidence>
<dbReference type="Pfam" id="PF13393">
    <property type="entry name" value="tRNA-synt_His"/>
    <property type="match status" value="1"/>
</dbReference>
<dbReference type="InterPro" id="IPR033656">
    <property type="entry name" value="HisRS_anticodon"/>
</dbReference>
<dbReference type="OrthoDB" id="9800814at2"/>
<comment type="subcellular location">
    <subcellularLocation>
        <location evidence="9">Cytoplasm</location>
    </subcellularLocation>
</comment>
<protein>
    <recommendedName>
        <fullName evidence="9">Histidine--tRNA ligase</fullName>
        <ecNumber evidence="9">6.1.1.21</ecNumber>
    </recommendedName>
    <alternativeName>
        <fullName evidence="9">Histidyl-tRNA synthetase</fullName>
        <shortName evidence="9">HisRS</shortName>
    </alternativeName>
</protein>
<dbReference type="CDD" id="cd00773">
    <property type="entry name" value="HisRS-like_core"/>
    <property type="match status" value="1"/>
</dbReference>
<dbReference type="InterPro" id="IPR041715">
    <property type="entry name" value="HisRS-like_core"/>
</dbReference>
<evidence type="ECO:0000256" key="8">
    <source>
        <dbReference type="ARBA" id="ARBA00047639"/>
    </source>
</evidence>
<feature type="binding site" evidence="10">
    <location>
        <position position="256"/>
    </location>
    <ligand>
        <name>L-histidine</name>
        <dbReference type="ChEBI" id="CHEBI:57595"/>
    </ligand>
</feature>
<comment type="catalytic activity">
    <reaction evidence="8 9">
        <text>tRNA(His) + L-histidine + ATP = L-histidyl-tRNA(His) + AMP + diphosphate + H(+)</text>
        <dbReference type="Rhea" id="RHEA:17313"/>
        <dbReference type="Rhea" id="RHEA-COMP:9665"/>
        <dbReference type="Rhea" id="RHEA-COMP:9689"/>
        <dbReference type="ChEBI" id="CHEBI:15378"/>
        <dbReference type="ChEBI" id="CHEBI:30616"/>
        <dbReference type="ChEBI" id="CHEBI:33019"/>
        <dbReference type="ChEBI" id="CHEBI:57595"/>
        <dbReference type="ChEBI" id="CHEBI:78442"/>
        <dbReference type="ChEBI" id="CHEBI:78527"/>
        <dbReference type="ChEBI" id="CHEBI:456215"/>
        <dbReference type="EC" id="6.1.1.21"/>
    </reaction>
</comment>
<evidence type="ECO:0000256" key="9">
    <source>
        <dbReference type="HAMAP-Rule" id="MF_00127"/>
    </source>
</evidence>
<keyword evidence="6 9" id="KW-0648">Protein biosynthesis</keyword>
<keyword evidence="4 9" id="KW-0547">Nucleotide-binding</keyword>
<proteinExistence type="inferred from homology"/>
<dbReference type="GO" id="GO:0006427">
    <property type="term" value="P:histidyl-tRNA aminoacylation"/>
    <property type="evidence" value="ECO:0007669"/>
    <property type="project" value="UniProtKB-UniRule"/>
</dbReference>
<dbReference type="PANTHER" id="PTHR43707:SF1">
    <property type="entry name" value="HISTIDINE--TRNA LIGASE, MITOCHONDRIAL-RELATED"/>
    <property type="match status" value="1"/>
</dbReference>
<dbReference type="AlphaFoldDB" id="A0A0K2GJW2"/>
<evidence type="ECO:0000256" key="5">
    <source>
        <dbReference type="ARBA" id="ARBA00022840"/>
    </source>
</evidence>
<dbReference type="EMBL" id="CP011801">
    <property type="protein sequence ID" value="ALA61231.1"/>
    <property type="molecule type" value="Genomic_DNA"/>
</dbReference>
<dbReference type="InterPro" id="IPR045864">
    <property type="entry name" value="aa-tRNA-synth_II/BPL/LPL"/>
</dbReference>
<dbReference type="EC" id="6.1.1.21" evidence="9"/>
<gene>
    <name evidence="9 12" type="primary">hisS</name>
    <name evidence="12" type="ORF">NITMOv2_4863</name>
</gene>
<feature type="binding site" evidence="10">
    <location>
        <position position="125"/>
    </location>
    <ligand>
        <name>L-histidine</name>
        <dbReference type="ChEBI" id="CHEBI:57595"/>
    </ligand>
</feature>